<feature type="transmembrane region" description="Helical" evidence="10">
    <location>
        <begin position="7"/>
        <end position="25"/>
    </location>
</feature>
<evidence type="ECO:0000259" key="11">
    <source>
        <dbReference type="PROSITE" id="PS50259"/>
    </source>
</evidence>
<keyword evidence="9" id="KW-0175">Coiled coil</keyword>
<dbReference type="Pfam" id="PF00003">
    <property type="entry name" value="7tm_3"/>
    <property type="match status" value="1"/>
</dbReference>
<dbReference type="PANTHER" id="PTHR10519">
    <property type="entry name" value="GABA-B RECEPTOR"/>
    <property type="match status" value="1"/>
</dbReference>
<dbReference type="PRINTS" id="PR01177">
    <property type="entry name" value="GABAB1RECPTR"/>
</dbReference>
<dbReference type="OrthoDB" id="2150267at2759"/>
<feature type="coiled-coil region" evidence="9">
    <location>
        <begin position="790"/>
        <end position="824"/>
    </location>
</feature>
<evidence type="ECO:0000256" key="6">
    <source>
        <dbReference type="ARBA" id="ARBA00023170"/>
    </source>
</evidence>
<dbReference type="InterPro" id="IPR002455">
    <property type="entry name" value="GPCR3_GABA-B"/>
</dbReference>
<dbReference type="PRINTS" id="PR01176">
    <property type="entry name" value="GABABRECEPTR"/>
</dbReference>
<dbReference type="GO" id="GO:0004965">
    <property type="term" value="F:G protein-coupled GABA receptor activity"/>
    <property type="evidence" value="ECO:0000318"/>
    <property type="project" value="GO_Central"/>
</dbReference>
<evidence type="ECO:0000256" key="5">
    <source>
        <dbReference type="ARBA" id="ARBA00023136"/>
    </source>
</evidence>
<evidence type="ECO:0000256" key="8">
    <source>
        <dbReference type="ARBA" id="ARBA00023224"/>
    </source>
</evidence>
<dbReference type="SUPFAM" id="SSF53822">
    <property type="entry name" value="Periplasmic binding protein-like I"/>
    <property type="match status" value="1"/>
</dbReference>
<reference evidence="12" key="2">
    <citation type="submission" date="2021-01" db="UniProtKB">
        <authorList>
            <consortium name="EnsemblMetazoa"/>
        </authorList>
    </citation>
    <scope>IDENTIFICATION</scope>
</reference>
<keyword evidence="6" id="KW-0675">Receptor</keyword>
<keyword evidence="8" id="KW-0807">Transducer</keyword>
<evidence type="ECO:0000256" key="10">
    <source>
        <dbReference type="SAM" id="Phobius"/>
    </source>
</evidence>
<dbReference type="GO" id="GO:0038039">
    <property type="term" value="C:G protein-coupled receptor heterodimeric complex"/>
    <property type="evidence" value="ECO:0000318"/>
    <property type="project" value="GO_Central"/>
</dbReference>
<dbReference type="InterPro" id="IPR017978">
    <property type="entry name" value="GPCR_3_C"/>
</dbReference>
<dbReference type="Pfam" id="PF01094">
    <property type="entry name" value="ANF_receptor"/>
    <property type="match status" value="1"/>
</dbReference>
<feature type="transmembrane region" description="Helical" evidence="10">
    <location>
        <begin position="529"/>
        <end position="549"/>
    </location>
</feature>
<dbReference type="EnsemblMetazoa" id="XM_030998256">
    <property type="protein sequence ID" value="XP_030854116"/>
    <property type="gene ID" value="LOC587213"/>
</dbReference>
<dbReference type="FunFam" id="3.40.50.2300:FF:001148">
    <property type="match status" value="1"/>
</dbReference>
<dbReference type="OMA" id="GWWRIET"/>
<evidence type="ECO:0000256" key="3">
    <source>
        <dbReference type="ARBA" id="ARBA00022989"/>
    </source>
</evidence>
<dbReference type="FunFam" id="3.40.50.2300:FF:000876">
    <property type="match status" value="1"/>
</dbReference>
<dbReference type="PROSITE" id="PS50259">
    <property type="entry name" value="G_PROTEIN_RECEP_F3_4"/>
    <property type="match status" value="1"/>
</dbReference>
<dbReference type="InterPro" id="IPR028082">
    <property type="entry name" value="Peripla_BP_I"/>
</dbReference>
<evidence type="ECO:0000256" key="2">
    <source>
        <dbReference type="ARBA" id="ARBA00022692"/>
    </source>
</evidence>
<keyword evidence="4" id="KW-0297">G-protein coupled receptor</keyword>
<evidence type="ECO:0000256" key="1">
    <source>
        <dbReference type="ARBA" id="ARBA00004141"/>
    </source>
</evidence>
<feature type="transmembrane region" description="Helical" evidence="10">
    <location>
        <begin position="614"/>
        <end position="635"/>
    </location>
</feature>
<evidence type="ECO:0000313" key="13">
    <source>
        <dbReference type="Proteomes" id="UP000007110"/>
    </source>
</evidence>
<dbReference type="AlphaFoldDB" id="A0A7M7PML6"/>
<dbReference type="Gene3D" id="3.40.50.2300">
    <property type="match status" value="2"/>
</dbReference>
<dbReference type="GeneID" id="587213"/>
<evidence type="ECO:0000313" key="12">
    <source>
        <dbReference type="EnsemblMetazoa" id="XP_030854116"/>
    </source>
</evidence>
<reference evidence="13" key="1">
    <citation type="submission" date="2015-02" db="EMBL/GenBank/DDBJ databases">
        <title>Genome sequencing for Strongylocentrotus purpuratus.</title>
        <authorList>
            <person name="Murali S."/>
            <person name="Liu Y."/>
            <person name="Vee V."/>
            <person name="English A."/>
            <person name="Wang M."/>
            <person name="Skinner E."/>
            <person name="Han Y."/>
            <person name="Muzny D.M."/>
            <person name="Worley K.C."/>
            <person name="Gibbs R.A."/>
        </authorList>
    </citation>
    <scope>NUCLEOTIDE SEQUENCE</scope>
</reference>
<feature type="transmembrane region" description="Helical" evidence="10">
    <location>
        <begin position="738"/>
        <end position="762"/>
    </location>
</feature>
<evidence type="ECO:0000256" key="9">
    <source>
        <dbReference type="SAM" id="Coils"/>
    </source>
</evidence>
<feature type="transmembrane region" description="Helical" evidence="10">
    <location>
        <begin position="710"/>
        <end position="732"/>
    </location>
</feature>
<feature type="domain" description="G-protein coupled receptors family 3 profile" evidence="11">
    <location>
        <begin position="492"/>
        <end position="768"/>
    </location>
</feature>
<dbReference type="FunFam" id="3.40.50.2300:FF:000858">
    <property type="match status" value="1"/>
</dbReference>
<keyword evidence="5 10" id="KW-0472">Membrane</keyword>
<accession>A0A7M7PML6</accession>
<comment type="subcellular location">
    <subcellularLocation>
        <location evidence="1">Membrane</location>
        <topology evidence="1">Multi-pass membrane protein</topology>
    </subcellularLocation>
</comment>
<dbReference type="RefSeq" id="XP_030854116.1">
    <property type="nucleotide sequence ID" value="XM_030998256.1"/>
</dbReference>
<dbReference type="CDD" id="cd15047">
    <property type="entry name" value="7tmC_GABA-B-like"/>
    <property type="match status" value="1"/>
</dbReference>
<keyword evidence="7" id="KW-0325">Glycoprotein</keyword>
<feature type="transmembrane region" description="Helical" evidence="10">
    <location>
        <begin position="494"/>
        <end position="517"/>
    </location>
</feature>
<evidence type="ECO:0000256" key="7">
    <source>
        <dbReference type="ARBA" id="ARBA00023180"/>
    </source>
</evidence>
<feature type="transmembrane region" description="Helical" evidence="10">
    <location>
        <begin position="569"/>
        <end position="593"/>
    </location>
</feature>
<dbReference type="InParanoid" id="A0A7M7PML6"/>
<dbReference type="Proteomes" id="UP000007110">
    <property type="component" value="Unassembled WGS sequence"/>
</dbReference>
<dbReference type="KEGG" id="spu:587213"/>
<name>A0A7M7PML6_STRPU</name>
<keyword evidence="2 10" id="KW-0812">Transmembrane</keyword>
<protein>
    <recommendedName>
        <fullName evidence="11">G-protein coupled receptors family 3 profile domain-containing protein</fullName>
    </recommendedName>
</protein>
<feature type="transmembrane region" description="Helical" evidence="10">
    <location>
        <begin position="679"/>
        <end position="698"/>
    </location>
</feature>
<keyword evidence="3 10" id="KW-1133">Transmembrane helix</keyword>
<dbReference type="GO" id="GO:0007214">
    <property type="term" value="P:gamma-aminobutyric acid signaling pathway"/>
    <property type="evidence" value="ECO:0000318"/>
    <property type="project" value="GO_Central"/>
</dbReference>
<organism evidence="12 13">
    <name type="scientific">Strongylocentrotus purpuratus</name>
    <name type="common">Purple sea urchin</name>
    <dbReference type="NCBI Taxonomy" id="7668"/>
    <lineage>
        <taxon>Eukaryota</taxon>
        <taxon>Metazoa</taxon>
        <taxon>Echinodermata</taxon>
        <taxon>Eleutherozoa</taxon>
        <taxon>Echinozoa</taxon>
        <taxon>Echinoidea</taxon>
        <taxon>Euechinoidea</taxon>
        <taxon>Echinacea</taxon>
        <taxon>Camarodonta</taxon>
        <taxon>Echinidea</taxon>
        <taxon>Strongylocentrotidae</taxon>
        <taxon>Strongylocentrotus</taxon>
    </lineage>
</organism>
<sequence>MRIQELHLYHVGIIIMLVAMVLPPSTSGTTLERWSNCTTTKDLWPNSARWSSSSSTSNSSSKIPLYIAGFLPFSDEFFDQLVCTVLMAVEHVNDDPNLLPDYELRLIWNWTQALPGPALQLFYDMVYNSPQVVMAWGPTYSRVGEVLNRVAGQYHVVQVGIAQFQSNEQHVETYPYTVQIYPANSVFNPARIALLRKMKWKRAAIIYQNVNLFRSEMVELATMMQAEGFNTIAIETANEDPRTNVQSLKRHDARIIFLSVYQDTATKVFCEAYRQGLYGPKYVWLIIGWYHTGWWRIETTNIRARDEEFCTFDQMDEAVEGYLSMRGFEIQEDLSKINFNGIYPDADRLEFFRHLQGELLFSGACDSYGYDQIMTIALALNSSDGVVASRYPGTTLADFTYTNTEMADIFLHETKNLKFVGLTGPVAFDAVGSRESNAVIQQLQNQQVQQIFVFDRNTDTFRLKREFQWGGSIIPVDGPTDQLLDVGINNANRIVISALAGLGIVLAIIFLSVNIIHRHKRALKISSPMLNNVIAIGGIFLYSSTFLLSESLEVQPQESSVLTNIECQSALVVASVGLSMSFGALFMKTYRIHQIYTSAMKVRKVLKGLTDTRLLFAISWFVIIDLAFFVFWMSYDPMTTENRTYKPILDDTEPELEISFVPTLNICTSVFMLPFMGALGVYKGGLLLFGVFLAWSTRKVRIMELNDSKYIALSVYTVCLTCVITVPFAYIFYSRGDINYVFTFVGGAIVFATTVVLCLVFVPKLMAINDPSADTKGRPLTMATSTDTTFDDKDATLQRLQRALQQKLQERKDLLDELAVLDRIYMQSD</sequence>
<dbReference type="InterPro" id="IPR001828">
    <property type="entry name" value="ANF_lig-bd_rcpt"/>
</dbReference>
<keyword evidence="13" id="KW-1185">Reference proteome</keyword>
<dbReference type="CDD" id="cd06366">
    <property type="entry name" value="PBP1_GABAb_receptor"/>
    <property type="match status" value="1"/>
</dbReference>
<evidence type="ECO:0000256" key="4">
    <source>
        <dbReference type="ARBA" id="ARBA00023040"/>
    </source>
</evidence>
<dbReference type="PANTHER" id="PTHR10519:SF74">
    <property type="entry name" value="GAMMA-AMINOBUTYRIC ACID TYPE B RECEPTOR SUBUNIT 2"/>
    <property type="match status" value="1"/>
</dbReference>
<proteinExistence type="predicted"/>